<reference evidence="10" key="1">
    <citation type="submission" date="2014-11" db="EMBL/GenBank/DDBJ databases">
        <authorList>
            <person name="Geib S."/>
        </authorList>
    </citation>
    <scope>NUCLEOTIDE SEQUENCE</scope>
</reference>
<dbReference type="PANTHER" id="PTHR31488">
    <property type="entry name" value="DPY-19-LIKE 1, LIKE (H. SAPIENS)"/>
    <property type="match status" value="1"/>
</dbReference>
<feature type="compositionally biased region" description="Low complexity" evidence="8">
    <location>
        <begin position="587"/>
        <end position="600"/>
    </location>
</feature>
<dbReference type="EMBL" id="GBXI01011773">
    <property type="protein sequence ID" value="JAD02519.1"/>
    <property type="molecule type" value="Transcribed_RNA"/>
</dbReference>
<keyword evidence="3" id="KW-0328">Glycosyltransferase</keyword>
<evidence type="ECO:0000256" key="5">
    <source>
        <dbReference type="ARBA" id="ARBA00022692"/>
    </source>
</evidence>
<accession>A0A0A1WTW8</accession>
<feature type="transmembrane region" description="Helical" evidence="9">
    <location>
        <begin position="174"/>
        <end position="191"/>
    </location>
</feature>
<comment type="subcellular location">
    <subcellularLocation>
        <location evidence="1">Membrane</location>
        <topology evidence="1">Multi-pass membrane protein</topology>
    </subcellularLocation>
</comment>
<feature type="compositionally biased region" description="Basic and acidic residues" evidence="8">
    <location>
        <begin position="556"/>
        <end position="571"/>
    </location>
</feature>
<evidence type="ECO:0000256" key="2">
    <source>
        <dbReference type="ARBA" id="ARBA00008744"/>
    </source>
</evidence>
<feature type="transmembrane region" description="Helical" evidence="9">
    <location>
        <begin position="147"/>
        <end position="167"/>
    </location>
</feature>
<dbReference type="Pfam" id="PF10034">
    <property type="entry name" value="Dpy19"/>
    <property type="match status" value="1"/>
</dbReference>
<feature type="transmembrane region" description="Helical" evidence="9">
    <location>
        <begin position="7"/>
        <end position="24"/>
    </location>
</feature>
<gene>
    <name evidence="10" type="primary">CG6659</name>
    <name evidence="10" type="ORF">g.12051</name>
</gene>
<name>A0A0A1WTW8_ZEUCU</name>
<keyword evidence="4" id="KW-0808">Transferase</keyword>
<proteinExistence type="inferred from homology"/>
<evidence type="ECO:0000256" key="8">
    <source>
        <dbReference type="SAM" id="MobiDB-lite"/>
    </source>
</evidence>
<evidence type="ECO:0000256" key="3">
    <source>
        <dbReference type="ARBA" id="ARBA00022676"/>
    </source>
</evidence>
<dbReference type="GO" id="GO:0005637">
    <property type="term" value="C:nuclear inner membrane"/>
    <property type="evidence" value="ECO:0007669"/>
    <property type="project" value="TreeGrafter"/>
</dbReference>
<feature type="compositionally biased region" description="Basic and acidic residues" evidence="8">
    <location>
        <begin position="528"/>
        <end position="548"/>
    </location>
</feature>
<feature type="transmembrane region" description="Helical" evidence="9">
    <location>
        <begin position="306"/>
        <end position="323"/>
    </location>
</feature>
<dbReference type="InterPro" id="IPR018732">
    <property type="entry name" value="Dpy-19/Dpy-19-like"/>
</dbReference>
<reference evidence="10" key="2">
    <citation type="journal article" date="2015" name="Gigascience">
        <title>Reconstructing a comprehensive transcriptome assembly of a white-pupal translocated strain of the pest fruit fly Bactrocera cucurbitae.</title>
        <authorList>
            <person name="Sim S.B."/>
            <person name="Calla B."/>
            <person name="Hall B."/>
            <person name="DeRego T."/>
            <person name="Geib S.M."/>
        </authorList>
    </citation>
    <scope>NUCLEOTIDE SEQUENCE</scope>
</reference>
<evidence type="ECO:0000256" key="9">
    <source>
        <dbReference type="SAM" id="Phobius"/>
    </source>
</evidence>
<keyword evidence="6 9" id="KW-1133">Transmembrane helix</keyword>
<feature type="transmembrane region" description="Helical" evidence="9">
    <location>
        <begin position="638"/>
        <end position="656"/>
    </location>
</feature>
<feature type="transmembrane region" description="Helical" evidence="9">
    <location>
        <begin position="241"/>
        <end position="265"/>
    </location>
</feature>
<dbReference type="AlphaFoldDB" id="A0A0A1WTW8"/>
<evidence type="ECO:0000256" key="1">
    <source>
        <dbReference type="ARBA" id="ARBA00004141"/>
    </source>
</evidence>
<evidence type="ECO:0000256" key="6">
    <source>
        <dbReference type="ARBA" id="ARBA00022989"/>
    </source>
</evidence>
<evidence type="ECO:0000256" key="7">
    <source>
        <dbReference type="ARBA" id="ARBA00023136"/>
    </source>
</evidence>
<comment type="similarity">
    <text evidence="2">Belongs to the dpy-19 family.</text>
</comment>
<organism evidence="10">
    <name type="scientific">Zeugodacus cucurbitae</name>
    <name type="common">Melon fruit fly</name>
    <name type="synonym">Bactrocera cucurbitae</name>
    <dbReference type="NCBI Taxonomy" id="28588"/>
    <lineage>
        <taxon>Eukaryota</taxon>
        <taxon>Metazoa</taxon>
        <taxon>Ecdysozoa</taxon>
        <taxon>Arthropoda</taxon>
        <taxon>Hexapoda</taxon>
        <taxon>Insecta</taxon>
        <taxon>Pterygota</taxon>
        <taxon>Neoptera</taxon>
        <taxon>Endopterygota</taxon>
        <taxon>Diptera</taxon>
        <taxon>Brachycera</taxon>
        <taxon>Muscomorpha</taxon>
        <taxon>Tephritoidea</taxon>
        <taxon>Tephritidae</taxon>
        <taxon>Zeugodacus</taxon>
        <taxon>Zeugodacus</taxon>
    </lineage>
</organism>
<dbReference type="GO" id="GO:0000030">
    <property type="term" value="F:mannosyltransferase activity"/>
    <property type="evidence" value="ECO:0007669"/>
    <property type="project" value="TreeGrafter"/>
</dbReference>
<keyword evidence="7 9" id="KW-0472">Membrane</keyword>
<protein>
    <submittedName>
        <fullName evidence="10">Protein dpy-19 homolog</fullName>
    </submittedName>
</protein>
<evidence type="ECO:0000256" key="4">
    <source>
        <dbReference type="ARBA" id="ARBA00022679"/>
    </source>
</evidence>
<feature type="region of interest" description="Disordered" evidence="8">
    <location>
        <begin position="528"/>
        <end position="622"/>
    </location>
</feature>
<keyword evidence="5 9" id="KW-0812">Transmembrane</keyword>
<sequence>MKEQKLLLILSQSLIGTGFFFLYVQHVRSIFESRTNIAYLTQLERESLLRREDSLYYSFYKTLTEEADFWSGYDKLQNLTGIEYPQNVNVIQRFHVLPELTIGYLYHLLRRYAFTESFPIFSCWRTNDVRLPLEHRHCDGIGQPMQFYLECVWLLGGVTVLVIYIYGTLLSENIFGGIYAVVSYVMFHSFASKIYDSPMARENFAFPIIFMQMFYLCLCIDRITERKVYHMRLFITIKLTLLTAIALLCWQFSSVIFATQVLIMMAPWTPSSISEVISGSFTMDYALSQLIATSLAYYCSFSNKKYIFAWHIGPAIGLLFLSMERQVKPQSPNSGISFKTIWAGLLAAVSVQGTLYDMLERTGFARSVDNGFALYRDLIVQWCFQAKVSFTTSIAACNPSYQNLNIAHLWELIKTLIVKPYCMYGVVMLAKFFRKWRKGSEKKTPSKDNVERAKKYVLEDFLEENHISMVDMSNKETENDLNECLKLLEECDYDYNRYKQERTKSKNNKGVEHEEFMNNIKLLKEQIKEGNQRRDHDNRNMSKSNHDENEQEQQEESTKGDVKPSTSEDKATINCSSIPEAPKAEITDSVNNTNSGTSTNAGEMPSSLKSGDANKNTRRSRYKGSDCAASKADYHSDIFSFHYVYSFVQMAVFTALGLSIKKLFFLCFTQGCVIAPTICSKFWYRKQRNIFWAVSLAVFLTSMVNPGLVNIREEYFPTRQGHAGDDLESMLEWIKINTERDAVFAGPVDIIGTVHLVTRRPIVNHAHLEIRHIHERTEHVYSVFSRQQSSDIYNQYSQLKVQYLIISLQDCSNDIRDDCDLLSIWDDLQPSYRKYPQFCSELAKKNIPSFLKVFSNDYYGIIKMFSQSVQINLKLSKMPEKVM</sequence>
<feature type="transmembrane region" description="Helical" evidence="9">
    <location>
        <begin position="690"/>
        <end position="709"/>
    </location>
</feature>
<dbReference type="PANTHER" id="PTHR31488:SF1">
    <property type="entry name" value="C-MANNOSYLTRANSFERASE DPY19L1"/>
    <property type="match status" value="1"/>
</dbReference>
<evidence type="ECO:0000313" key="10">
    <source>
        <dbReference type="EMBL" id="JAD02519.1"/>
    </source>
</evidence>
<feature type="transmembrane region" description="Helical" evidence="9">
    <location>
        <begin position="203"/>
        <end position="220"/>
    </location>
</feature>